<dbReference type="KEGG" id="gbn:GEOBRER4_02460"/>
<gene>
    <name evidence="2" type="ORF">GEOBRER4_n0253</name>
</gene>
<evidence type="ECO:0000259" key="1">
    <source>
        <dbReference type="PROSITE" id="PS51832"/>
    </source>
</evidence>
<dbReference type="Gene3D" id="1.10.3210.10">
    <property type="entry name" value="Hypothetical protein af1432"/>
    <property type="match status" value="1"/>
</dbReference>
<dbReference type="CDD" id="cd00077">
    <property type="entry name" value="HDc"/>
    <property type="match status" value="1"/>
</dbReference>
<dbReference type="EMBL" id="AP023213">
    <property type="protein sequence ID" value="BCG45496.1"/>
    <property type="molecule type" value="Genomic_DNA"/>
</dbReference>
<dbReference type="PANTHER" id="PTHR43155:SF2">
    <property type="entry name" value="CYCLIC DI-GMP PHOSPHODIESTERASE PA4108"/>
    <property type="match status" value="1"/>
</dbReference>
<accession>A0A6S6LZX3</accession>
<dbReference type="InterPro" id="IPR037522">
    <property type="entry name" value="HD_GYP_dom"/>
</dbReference>
<evidence type="ECO:0000313" key="2">
    <source>
        <dbReference type="EMBL" id="BCG45496.1"/>
    </source>
</evidence>
<feature type="domain" description="HD-GYP" evidence="1">
    <location>
        <begin position="213"/>
        <end position="411"/>
    </location>
</feature>
<sequence length="478" mass="53768">MQLEKGRDSLNNEMARLGKALVLQFFILLKTSSNYSEGHAALDLPLANLLKVLREITRRNEDASLRLRGGHLYLGELRLKPDIANFEAPRHVIEEMKRHLLGRLSFMPEVTVDDLRRFVYALREVDAAQLPDVYTSLLDGMQQRMVGHIEVEVLRDGEVLIPDSVRLQENNLKARPLYKKVLAAMDEVAAQVAAGRGLRLRESKRVVQQIIDLLFSHESDLLGLSTMRSHDRSSQHHAANVCILSLVMGKRLGMSKFHLCELGLAALFHDLGKADVPKEILDKPSALTREERRIMENHVLYGVKKVMKLKGFDALSSRIITGIFEHHLQADFSGYPRFPYQRLSLFGRIINIADCYDGLTSSRVCGRNAYPPHKALRVMLAQAGTVYDQPLLKLFINCVGIHAIGSLLLLDSNELAVVVGNSADPTQWDSPKVRIIADAQGHEVEGEIIDLGLPSCFRTISATLDPYLYDLDVSRYFY</sequence>
<name>A0A6S6LZX3_9BACT</name>
<reference evidence="2 3" key="1">
    <citation type="submission" date="2020-06" db="EMBL/GenBank/DDBJ databases">
        <title>Interaction of electrochemicaly active bacteria, Geobacter bremensis R4 on different carbon anode.</title>
        <authorList>
            <person name="Meng L."/>
            <person name="Yoshida N."/>
        </authorList>
    </citation>
    <scope>NUCLEOTIDE SEQUENCE [LARGE SCALE GENOMIC DNA]</scope>
    <source>
        <strain evidence="2 3">R4</strain>
    </source>
</reference>
<organism evidence="2 3">
    <name type="scientific">Citrifermentans bremense</name>
    <dbReference type="NCBI Taxonomy" id="60035"/>
    <lineage>
        <taxon>Bacteria</taxon>
        <taxon>Pseudomonadati</taxon>
        <taxon>Thermodesulfobacteriota</taxon>
        <taxon>Desulfuromonadia</taxon>
        <taxon>Geobacterales</taxon>
        <taxon>Geobacteraceae</taxon>
        <taxon>Citrifermentans</taxon>
    </lineage>
</organism>
<dbReference type="PROSITE" id="PS51832">
    <property type="entry name" value="HD_GYP"/>
    <property type="match status" value="1"/>
</dbReference>
<dbReference type="RefSeq" id="WP_185243895.1">
    <property type="nucleotide sequence ID" value="NZ_AP023213.1"/>
</dbReference>
<dbReference type="InterPro" id="IPR003607">
    <property type="entry name" value="HD/PDEase_dom"/>
</dbReference>
<dbReference type="Pfam" id="PF13487">
    <property type="entry name" value="HD_5"/>
    <property type="match status" value="1"/>
</dbReference>
<protein>
    <recommendedName>
        <fullName evidence="1">HD-GYP domain-containing protein</fullName>
    </recommendedName>
</protein>
<proteinExistence type="predicted"/>
<dbReference type="Proteomes" id="UP000515472">
    <property type="component" value="Chromosome"/>
</dbReference>
<evidence type="ECO:0000313" key="3">
    <source>
        <dbReference type="Proteomes" id="UP000515472"/>
    </source>
</evidence>
<dbReference type="PANTHER" id="PTHR43155">
    <property type="entry name" value="CYCLIC DI-GMP PHOSPHODIESTERASE PA4108-RELATED"/>
    <property type="match status" value="1"/>
</dbReference>
<keyword evidence="3" id="KW-1185">Reference proteome</keyword>
<dbReference type="SUPFAM" id="SSF109604">
    <property type="entry name" value="HD-domain/PDEase-like"/>
    <property type="match status" value="1"/>
</dbReference>
<dbReference type="AlphaFoldDB" id="A0A6S6LZX3"/>